<protein>
    <recommendedName>
        <fullName evidence="1">Glycosyltransferase 2-like domain-containing protein</fullName>
    </recommendedName>
</protein>
<accession>A0A2H0XDA7</accession>
<dbReference type="InterPro" id="IPR001173">
    <property type="entry name" value="Glyco_trans_2-like"/>
</dbReference>
<evidence type="ECO:0000313" key="3">
    <source>
        <dbReference type="Proteomes" id="UP000231252"/>
    </source>
</evidence>
<sequence length="338" mass="37805">MKVFVVITSFNEPTTIGKAIEQIICPNKDLSSDLRLFITSPDGPTLKKAEEVCQSVGFTNFRLIQDAGQGKACAINLAIETITKYHVVSQEEDLLILTDGDMYVADDAIKNLLKAVASLACVETDSTKQSILGGVGGRPVSLDSRTTMFGYYSHLFCEAAHQKRLSANPTVDLIQDPDKNSVDALGQKVRHPTLKNKDMVSMSGYLYAIQPVEGIFPIPPEIRAEDAYISQKLADLGYKIAYAPDVLAYVKFPKNLGDWYKQKTRSLGGNVQVSTSVRSITQDLQMLFFPLLFAKSLKEFFWSLLLYPLRLFLWVRIYCNHALKRYKPGAWDRIESSK</sequence>
<reference evidence="3" key="1">
    <citation type="submission" date="2017-09" db="EMBL/GenBank/DDBJ databases">
        <title>Depth-based differentiation of microbial function through sediment-hosted aquifers and enrichment of novel symbionts in the deep terrestrial subsurface.</title>
        <authorList>
            <person name="Probst A.J."/>
            <person name="Ladd B."/>
            <person name="Jarett J.K."/>
            <person name="Geller-Mcgrath D.E."/>
            <person name="Sieber C.M.K."/>
            <person name="Emerson J.B."/>
            <person name="Anantharaman K."/>
            <person name="Thomas B.C."/>
            <person name="Malmstrom R."/>
            <person name="Stieglmeier M."/>
            <person name="Klingl A."/>
            <person name="Woyke T."/>
            <person name="Ryan C.M."/>
            <person name="Banfield J.F."/>
        </authorList>
    </citation>
    <scope>NUCLEOTIDE SEQUENCE [LARGE SCALE GENOMIC DNA]</scope>
</reference>
<dbReference type="EMBL" id="PEYU01000076">
    <property type="protein sequence ID" value="PIS22149.1"/>
    <property type="molecule type" value="Genomic_DNA"/>
</dbReference>
<name>A0A2H0XDA7_UNCKA</name>
<dbReference type="AlphaFoldDB" id="A0A2H0XDA7"/>
<dbReference type="Proteomes" id="UP000231252">
    <property type="component" value="Unassembled WGS sequence"/>
</dbReference>
<organism evidence="2 3">
    <name type="scientific">candidate division WWE3 bacterium CG08_land_8_20_14_0_20_41_10</name>
    <dbReference type="NCBI Taxonomy" id="1975085"/>
    <lineage>
        <taxon>Bacteria</taxon>
        <taxon>Katanobacteria</taxon>
    </lineage>
</organism>
<evidence type="ECO:0000313" key="2">
    <source>
        <dbReference type="EMBL" id="PIS22149.1"/>
    </source>
</evidence>
<dbReference type="Gene3D" id="3.90.550.10">
    <property type="entry name" value="Spore Coat Polysaccharide Biosynthesis Protein SpsA, Chain A"/>
    <property type="match status" value="1"/>
</dbReference>
<feature type="domain" description="Glycosyltransferase 2-like" evidence="1">
    <location>
        <begin position="217"/>
        <end position="313"/>
    </location>
</feature>
<dbReference type="SUPFAM" id="SSF53448">
    <property type="entry name" value="Nucleotide-diphospho-sugar transferases"/>
    <property type="match status" value="1"/>
</dbReference>
<comment type="caution">
    <text evidence="2">The sequence shown here is derived from an EMBL/GenBank/DDBJ whole genome shotgun (WGS) entry which is preliminary data.</text>
</comment>
<dbReference type="Pfam" id="PF13632">
    <property type="entry name" value="Glyco_trans_2_3"/>
    <property type="match status" value="1"/>
</dbReference>
<evidence type="ECO:0000259" key="1">
    <source>
        <dbReference type="Pfam" id="PF13632"/>
    </source>
</evidence>
<proteinExistence type="predicted"/>
<dbReference type="InterPro" id="IPR029044">
    <property type="entry name" value="Nucleotide-diphossugar_trans"/>
</dbReference>
<gene>
    <name evidence="2" type="ORF">COT50_03390</name>
</gene>